<dbReference type="InParanoid" id="A0A7N2MHN8"/>
<dbReference type="PANTHER" id="PTHR31871">
    <property type="entry name" value="OS02G0137100 PROTEIN"/>
    <property type="match status" value="1"/>
</dbReference>
<dbReference type="EMBL" id="LRBV02000008">
    <property type="status" value="NOT_ANNOTATED_CDS"/>
    <property type="molecule type" value="Genomic_DNA"/>
</dbReference>
<dbReference type="GeneID" id="115957231"/>
<protein>
    <submittedName>
        <fullName evidence="1">Uncharacterized protein</fullName>
    </submittedName>
</protein>
<name>A0A7N2MHN8_QUELO</name>
<evidence type="ECO:0000313" key="2">
    <source>
        <dbReference type="Proteomes" id="UP000594261"/>
    </source>
</evidence>
<sequence>MKRDDVPQNNSARAPIAISAADRKYLNSLTDYILVEIRRCLGLNKSKDEAIEYISTQRDMQIHPAYVKTVWERLEKENPEFFYNYNKGIQHREQPTFTPTVNDSLMGYSAQEQFPYPAYNQPHFNSTSHGIPNHMHYPFNVENNVLMESSAASMVQFVPPISSTSSTSKMIANASSRASSQGIVNASSTASSQGLKLAQDNGDLYTEYLWDYPLPQPTSNVLSTDSGALGANFPPLPDNFELTYDELEVYELISKWQ</sequence>
<keyword evidence="2" id="KW-1185">Reference proteome</keyword>
<accession>A0A7N2MHN8</accession>
<dbReference type="OrthoDB" id="1517876at2759"/>
<reference evidence="1 2" key="1">
    <citation type="journal article" date="2016" name="G3 (Bethesda)">
        <title>First Draft Assembly and Annotation of the Genome of a California Endemic Oak Quercus lobata Nee (Fagaceae).</title>
        <authorList>
            <person name="Sork V.L."/>
            <person name="Fitz-Gibbon S.T."/>
            <person name="Puiu D."/>
            <person name="Crepeau M."/>
            <person name="Gugger P.F."/>
            <person name="Sherman R."/>
            <person name="Stevens K."/>
            <person name="Langley C.H."/>
            <person name="Pellegrini M."/>
            <person name="Salzberg S.L."/>
        </authorList>
    </citation>
    <scope>NUCLEOTIDE SEQUENCE [LARGE SCALE GENOMIC DNA]</scope>
    <source>
        <strain evidence="1 2">cv. SW786</strain>
    </source>
</reference>
<organism evidence="1 2">
    <name type="scientific">Quercus lobata</name>
    <name type="common">Valley oak</name>
    <dbReference type="NCBI Taxonomy" id="97700"/>
    <lineage>
        <taxon>Eukaryota</taxon>
        <taxon>Viridiplantae</taxon>
        <taxon>Streptophyta</taxon>
        <taxon>Embryophyta</taxon>
        <taxon>Tracheophyta</taxon>
        <taxon>Spermatophyta</taxon>
        <taxon>Magnoliopsida</taxon>
        <taxon>eudicotyledons</taxon>
        <taxon>Gunneridae</taxon>
        <taxon>Pentapetalae</taxon>
        <taxon>rosids</taxon>
        <taxon>fabids</taxon>
        <taxon>Fagales</taxon>
        <taxon>Fagaceae</taxon>
        <taxon>Quercus</taxon>
    </lineage>
</organism>
<dbReference type="RefSeq" id="XP_030931292.1">
    <property type="nucleotide sequence ID" value="XM_031075432.1"/>
</dbReference>
<proteinExistence type="predicted"/>
<dbReference type="Proteomes" id="UP000594261">
    <property type="component" value="Chromosome 8"/>
</dbReference>
<dbReference type="EnsemblPlants" id="QL08p064255:mrna">
    <property type="protein sequence ID" value="QL08p064255:mrna"/>
    <property type="gene ID" value="QL08p064255"/>
</dbReference>
<dbReference type="AlphaFoldDB" id="A0A7N2MHN8"/>
<dbReference type="PANTHER" id="PTHR31871:SF1">
    <property type="entry name" value="HISTIDINE-TRNA LIGASE"/>
    <property type="match status" value="1"/>
</dbReference>
<dbReference type="NCBIfam" id="TIGR01589">
    <property type="entry name" value="A_thal_3526"/>
    <property type="match status" value="1"/>
</dbReference>
<dbReference type="Pfam" id="PF09713">
    <property type="entry name" value="A_thal_3526"/>
    <property type="match status" value="1"/>
</dbReference>
<dbReference type="Gramene" id="QL08p064255:mrna">
    <property type="protein sequence ID" value="QL08p064255:mrna"/>
    <property type="gene ID" value="QL08p064255"/>
</dbReference>
<dbReference type="KEGG" id="qlo:115957231"/>
<evidence type="ECO:0000313" key="1">
    <source>
        <dbReference type="EnsemblPlants" id="QL08p064255:mrna"/>
    </source>
</evidence>
<reference evidence="1" key="2">
    <citation type="submission" date="2021-01" db="UniProtKB">
        <authorList>
            <consortium name="EnsemblPlants"/>
        </authorList>
    </citation>
    <scope>IDENTIFICATION</scope>
</reference>
<dbReference type="InterPro" id="IPR006476">
    <property type="entry name" value="CHP01589_pln"/>
</dbReference>
<gene>
    <name evidence="1" type="primary">LOC115957231</name>
</gene>